<dbReference type="AlphaFoldDB" id="A0A016USC9"/>
<feature type="compositionally biased region" description="Basic and acidic residues" evidence="1">
    <location>
        <begin position="125"/>
        <end position="134"/>
    </location>
</feature>
<protein>
    <submittedName>
        <fullName evidence="2">Uncharacterized protein</fullName>
    </submittedName>
</protein>
<evidence type="ECO:0000313" key="2">
    <source>
        <dbReference type="EMBL" id="EYC17727.1"/>
    </source>
</evidence>
<keyword evidence="3" id="KW-1185">Reference proteome</keyword>
<reference evidence="3" key="1">
    <citation type="journal article" date="2015" name="Nat. Genet.">
        <title>The genome and transcriptome of the zoonotic hookworm Ancylostoma ceylanicum identify infection-specific gene families.</title>
        <authorList>
            <person name="Schwarz E.M."/>
            <person name="Hu Y."/>
            <person name="Antoshechkin I."/>
            <person name="Miller M.M."/>
            <person name="Sternberg P.W."/>
            <person name="Aroian R.V."/>
        </authorList>
    </citation>
    <scope>NUCLEOTIDE SEQUENCE</scope>
    <source>
        <strain evidence="3">HY135</strain>
    </source>
</reference>
<dbReference type="OrthoDB" id="5875652at2759"/>
<organism evidence="2 3">
    <name type="scientific">Ancylostoma ceylanicum</name>
    <dbReference type="NCBI Taxonomy" id="53326"/>
    <lineage>
        <taxon>Eukaryota</taxon>
        <taxon>Metazoa</taxon>
        <taxon>Ecdysozoa</taxon>
        <taxon>Nematoda</taxon>
        <taxon>Chromadorea</taxon>
        <taxon>Rhabditida</taxon>
        <taxon>Rhabditina</taxon>
        <taxon>Rhabditomorpha</taxon>
        <taxon>Strongyloidea</taxon>
        <taxon>Ancylostomatidae</taxon>
        <taxon>Ancylostomatinae</taxon>
        <taxon>Ancylostoma</taxon>
    </lineage>
</organism>
<accession>A0A016USC9</accession>
<feature type="compositionally biased region" description="Polar residues" evidence="1">
    <location>
        <begin position="64"/>
        <end position="74"/>
    </location>
</feature>
<comment type="caution">
    <text evidence="2">The sequence shown here is derived from an EMBL/GenBank/DDBJ whole genome shotgun (WGS) entry which is preliminary data.</text>
</comment>
<proteinExistence type="predicted"/>
<evidence type="ECO:0000313" key="3">
    <source>
        <dbReference type="Proteomes" id="UP000024635"/>
    </source>
</evidence>
<feature type="region of interest" description="Disordered" evidence="1">
    <location>
        <begin position="60"/>
        <end position="99"/>
    </location>
</feature>
<feature type="compositionally biased region" description="Low complexity" evidence="1">
    <location>
        <begin position="83"/>
        <end position="95"/>
    </location>
</feature>
<name>A0A016USC9_9BILA</name>
<dbReference type="EMBL" id="JARK01001366">
    <property type="protein sequence ID" value="EYC17727.1"/>
    <property type="molecule type" value="Genomic_DNA"/>
</dbReference>
<dbReference type="Proteomes" id="UP000024635">
    <property type="component" value="Unassembled WGS sequence"/>
</dbReference>
<evidence type="ECO:0000256" key="1">
    <source>
        <dbReference type="SAM" id="MobiDB-lite"/>
    </source>
</evidence>
<feature type="region of interest" description="Disordered" evidence="1">
    <location>
        <begin position="113"/>
        <end position="134"/>
    </location>
</feature>
<gene>
    <name evidence="2" type="primary">Acey_s0030.g2237</name>
    <name evidence="2" type="ORF">Y032_0030g2237</name>
</gene>
<sequence>MHNCISFMSDMVLCAGVTPVLYIPVLGGYPCGFLKIFGVPSISMLPTAFILQLNDDDDVKSNGPEVNQDTNGSEKLSDDRDGPSTSGGKATTSSTEEAEDDMLITLVDMPEVDTPQTSVVSKSPDLFDEKSRDKKGDDVEVVEDFSWELTPLRASAGVGRRSSRLSLKADGLRNSFVEAGKATEPSDHVEIIEAKETPAGPAAANCNDVVCLDEHSEPVSIENQVQPEQPHDPYENEYYDYHDPFVEAWYEPVEMSQLSVSQPIEIEAEAAKRCSGSPVDDAKVTVRRGSKTSKFLNSIDSRTEYPPNPKDLDLCRIDFLKSNPIYTDTSSTIDLLLSEVVGVKKEKECFVGVFR</sequence>